<feature type="signal peptide" evidence="1">
    <location>
        <begin position="1"/>
        <end position="20"/>
    </location>
</feature>
<dbReference type="PROSITE" id="PS51257">
    <property type="entry name" value="PROKAR_LIPOPROTEIN"/>
    <property type="match status" value="1"/>
</dbReference>
<protein>
    <submittedName>
        <fullName evidence="2">Uncharacterized protein</fullName>
    </submittedName>
</protein>
<accession>A0A9P5L8I2</accession>
<name>A0A9P5L8I2_9HYPO</name>
<evidence type="ECO:0000313" key="3">
    <source>
        <dbReference type="Proteomes" id="UP000722485"/>
    </source>
</evidence>
<dbReference type="OrthoDB" id="4927388at2759"/>
<dbReference type="EMBL" id="JAANBB010000245">
    <property type="protein sequence ID" value="KAF7545638.1"/>
    <property type="molecule type" value="Genomic_DNA"/>
</dbReference>
<comment type="caution">
    <text evidence="2">The sequence shown here is derived from an EMBL/GenBank/DDBJ whole genome shotgun (WGS) entry which is preliminary data.</text>
</comment>
<feature type="chain" id="PRO_5040140286" evidence="1">
    <location>
        <begin position="21"/>
        <end position="195"/>
    </location>
</feature>
<sequence>MKWTHTAPLAFLAFLQGCQAIQLSWGLPGNLTDGRYTMTFQGNNIYGQPVLHRGHGPITNDTDIGKIILPRGTEQPSVVSGLMPVSNSGCFRDASPLDPDDYFASKEALANYCEDFRVSRMRVDIALHGSVMVFVCAAEQVTKCAEWEYLEAERIFNRTCGEDRGAWLTMKSLGRSYGRGPRHARISCTNLEKTT</sequence>
<dbReference type="Proteomes" id="UP000722485">
    <property type="component" value="Unassembled WGS sequence"/>
</dbReference>
<dbReference type="AlphaFoldDB" id="A0A9P5L8I2"/>
<gene>
    <name evidence="2" type="ORF">G7Z17_g9021</name>
</gene>
<proteinExistence type="predicted"/>
<evidence type="ECO:0000256" key="1">
    <source>
        <dbReference type="SAM" id="SignalP"/>
    </source>
</evidence>
<organism evidence="2 3">
    <name type="scientific">Cylindrodendrum hubeiense</name>
    <dbReference type="NCBI Taxonomy" id="595255"/>
    <lineage>
        <taxon>Eukaryota</taxon>
        <taxon>Fungi</taxon>
        <taxon>Dikarya</taxon>
        <taxon>Ascomycota</taxon>
        <taxon>Pezizomycotina</taxon>
        <taxon>Sordariomycetes</taxon>
        <taxon>Hypocreomycetidae</taxon>
        <taxon>Hypocreales</taxon>
        <taxon>Nectriaceae</taxon>
        <taxon>Cylindrodendrum</taxon>
    </lineage>
</organism>
<reference evidence="2" key="1">
    <citation type="submission" date="2020-03" db="EMBL/GenBank/DDBJ databases">
        <title>Draft Genome Sequence of Cylindrodendrum hubeiense.</title>
        <authorList>
            <person name="Buettner E."/>
            <person name="Kellner H."/>
        </authorList>
    </citation>
    <scope>NUCLEOTIDE SEQUENCE</scope>
    <source>
        <strain evidence="2">IHI 201604</strain>
    </source>
</reference>
<keyword evidence="1" id="KW-0732">Signal</keyword>
<evidence type="ECO:0000313" key="2">
    <source>
        <dbReference type="EMBL" id="KAF7545638.1"/>
    </source>
</evidence>
<keyword evidence="3" id="KW-1185">Reference proteome</keyword>